<name>A0A4Q2JYE8_9ACTN</name>
<feature type="transmembrane region" description="Helical" evidence="1">
    <location>
        <begin position="30"/>
        <end position="50"/>
    </location>
</feature>
<accession>A0A4Q2JYE8</accession>
<dbReference type="OrthoDB" id="3176318at2"/>
<dbReference type="AlphaFoldDB" id="A0A4Q2JYE8"/>
<gene>
    <name evidence="2" type="ORF">ET524_06025</name>
</gene>
<evidence type="ECO:0000256" key="1">
    <source>
        <dbReference type="SAM" id="Phobius"/>
    </source>
</evidence>
<organism evidence="2 3">
    <name type="scientific">Senegalimassilia faecalis</name>
    <dbReference type="NCBI Taxonomy" id="2509433"/>
    <lineage>
        <taxon>Bacteria</taxon>
        <taxon>Bacillati</taxon>
        <taxon>Actinomycetota</taxon>
        <taxon>Coriobacteriia</taxon>
        <taxon>Coriobacteriales</taxon>
        <taxon>Coriobacteriaceae</taxon>
        <taxon>Senegalimassilia</taxon>
    </lineage>
</organism>
<sequence length="79" mass="8267">MMEKHTAMKGMFDKTRALAYRGEEDGGSEIVQVVIVLGFAVGLGAALMTLQNQINTSINSAGTSISNMFRSVTAGAAAK</sequence>
<dbReference type="EMBL" id="SDPW01000001">
    <property type="protein sequence ID" value="RXZ54079.1"/>
    <property type="molecule type" value="Genomic_DNA"/>
</dbReference>
<protein>
    <submittedName>
        <fullName evidence="2">Uncharacterized protein</fullName>
    </submittedName>
</protein>
<reference evidence="2 3" key="1">
    <citation type="submission" date="2019-01" db="EMBL/GenBank/DDBJ databases">
        <title>Senegalimassilia sp. nov. KGMB04484 isolated human feces.</title>
        <authorList>
            <person name="Han K.-I."/>
            <person name="Kim J.-S."/>
            <person name="Lee K.C."/>
            <person name="Suh M.K."/>
            <person name="Eom M.K."/>
            <person name="Lee J.H."/>
            <person name="Park S.-H."/>
            <person name="Kang S.W."/>
            <person name="Park J.-E."/>
            <person name="Oh B.S."/>
            <person name="Yu S.Y."/>
            <person name="Choi S.-H."/>
            <person name="Lee D.H."/>
            <person name="Yoon H."/>
            <person name="Kim B.-Y."/>
            <person name="Lee J.H."/>
            <person name="Lee J.-S."/>
        </authorList>
    </citation>
    <scope>NUCLEOTIDE SEQUENCE [LARGE SCALE GENOMIC DNA]</scope>
    <source>
        <strain evidence="2 3">KGMB04484</strain>
    </source>
</reference>
<keyword evidence="3" id="KW-1185">Reference proteome</keyword>
<evidence type="ECO:0000313" key="3">
    <source>
        <dbReference type="Proteomes" id="UP000293345"/>
    </source>
</evidence>
<proteinExistence type="predicted"/>
<keyword evidence="1" id="KW-0472">Membrane</keyword>
<dbReference type="Proteomes" id="UP000293345">
    <property type="component" value="Unassembled WGS sequence"/>
</dbReference>
<evidence type="ECO:0000313" key="2">
    <source>
        <dbReference type="EMBL" id="RXZ54079.1"/>
    </source>
</evidence>
<keyword evidence="1" id="KW-1133">Transmembrane helix</keyword>
<keyword evidence="1" id="KW-0812">Transmembrane</keyword>
<comment type="caution">
    <text evidence="2">The sequence shown here is derived from an EMBL/GenBank/DDBJ whole genome shotgun (WGS) entry which is preliminary data.</text>
</comment>